<evidence type="ECO:0000256" key="1">
    <source>
        <dbReference type="ARBA" id="ARBA00004651"/>
    </source>
</evidence>
<evidence type="ECO:0000256" key="7">
    <source>
        <dbReference type="SAM" id="Phobius"/>
    </source>
</evidence>
<keyword evidence="4 7" id="KW-0812">Transmembrane</keyword>
<evidence type="ECO:0000313" key="9">
    <source>
        <dbReference type="EMBL" id="WUV48289.1"/>
    </source>
</evidence>
<dbReference type="InterPro" id="IPR000731">
    <property type="entry name" value="SSD"/>
</dbReference>
<dbReference type="PANTHER" id="PTHR33406">
    <property type="entry name" value="MEMBRANE PROTEIN MJ1562-RELATED"/>
    <property type="match status" value="1"/>
</dbReference>
<feature type="domain" description="SSD" evidence="8">
    <location>
        <begin position="540"/>
        <end position="677"/>
    </location>
</feature>
<dbReference type="InterPro" id="IPR050545">
    <property type="entry name" value="Mycobact_MmpL"/>
</dbReference>
<dbReference type="Gene3D" id="1.20.1640.10">
    <property type="entry name" value="Multidrug efflux transporter AcrB transmembrane domain"/>
    <property type="match status" value="2"/>
</dbReference>
<feature type="transmembrane region" description="Helical" evidence="7">
    <location>
        <begin position="27"/>
        <end position="47"/>
    </location>
</feature>
<dbReference type="Pfam" id="PF03176">
    <property type="entry name" value="MMPL"/>
    <property type="match status" value="2"/>
</dbReference>
<feature type="domain" description="SSD" evidence="8">
    <location>
        <begin position="235"/>
        <end position="341"/>
    </location>
</feature>
<comment type="similarity">
    <text evidence="2">Belongs to the resistance-nodulation-cell division (RND) (TC 2.A.6) family. MmpL subfamily.</text>
</comment>
<dbReference type="InterPro" id="IPR004869">
    <property type="entry name" value="MMPL_dom"/>
</dbReference>
<dbReference type="PROSITE" id="PS50156">
    <property type="entry name" value="SSD"/>
    <property type="match status" value="2"/>
</dbReference>
<dbReference type="PANTHER" id="PTHR33406:SF6">
    <property type="entry name" value="MEMBRANE PROTEIN YDGH-RELATED"/>
    <property type="match status" value="1"/>
</dbReference>
<feature type="transmembrane region" description="Helical" evidence="7">
    <location>
        <begin position="620"/>
        <end position="642"/>
    </location>
</feature>
<accession>A0ABZ1Z2S2</accession>
<keyword evidence="3" id="KW-1003">Cell membrane</keyword>
<feature type="transmembrane region" description="Helical" evidence="7">
    <location>
        <begin position="189"/>
        <end position="206"/>
    </location>
</feature>
<evidence type="ECO:0000259" key="8">
    <source>
        <dbReference type="PROSITE" id="PS50156"/>
    </source>
</evidence>
<dbReference type="EMBL" id="CP109441">
    <property type="protein sequence ID" value="WUV48289.1"/>
    <property type="molecule type" value="Genomic_DNA"/>
</dbReference>
<keyword evidence="5 7" id="KW-1133">Transmembrane helix</keyword>
<evidence type="ECO:0000256" key="3">
    <source>
        <dbReference type="ARBA" id="ARBA00022475"/>
    </source>
</evidence>
<keyword evidence="6 7" id="KW-0472">Membrane</keyword>
<evidence type="ECO:0000256" key="6">
    <source>
        <dbReference type="ARBA" id="ARBA00023136"/>
    </source>
</evidence>
<feature type="transmembrane region" description="Helical" evidence="7">
    <location>
        <begin position="212"/>
        <end position="233"/>
    </location>
</feature>
<evidence type="ECO:0000256" key="4">
    <source>
        <dbReference type="ARBA" id="ARBA00022692"/>
    </source>
</evidence>
<evidence type="ECO:0000256" key="2">
    <source>
        <dbReference type="ARBA" id="ARBA00010157"/>
    </source>
</evidence>
<sequence length="711" mass="74792">MSAPTDPDMSDLLGRLSRVPSGRRSKWVVVGVWIIALLALGGFAGNLTGAQKNDNVTWLPDSAESTQAFKRAEKFGNSDDVPVVLVYERRDGITAADRLTVGADANRFRQVEHVVPDKMLGPIQSGDGQALEILVPISMGSEGWNRLTDVVGAINDAAGERPDGLSFYATGPAGYAAEFGEVFKGIDGLLLYSAAAVVIVILLLTYGPMLWAFPLITVGFALVISQAAVFGATKVGLTVNAQSQAILTVLVFGAGTDYALLLVARYREELRRHPDKHEAMAVALHRAGPAVLASGCTVIVSMLALLVAEMNSTKGIGPVCAIGITVALLAMLTLLPALLVIVGRWIFWPRHPNFGTVNETESGIWARVGFAIARRPRTVWIGTTLALGALALGVSGLEAEGIANKDAFVGSSAAVTGTEVLERHFEAGTGQPVMVVASSARVDAVATALGSTPGITAPSRPIVKDDLAYLEGTLTDPPDSRAAEATIDRVRAAVHAVDPQARVGGQTAVVLDIKRAVAHDNRVIVPVVLAIVMAILMMLLRAVAAPILLTATVVLSYFAALGLSRWIFDLAGFKGADAGLPLLTFVFLVALGIDYNIFLMSRVREEAIKHRTKAGALIGLAATGGVITSAGLVLAGTFAVFATMPVVTFAEMGIVIAIGVLLDTVIVRSILVTALTLDIGDRIWWPSALARPRPVVDREPPGRAEEISLSN</sequence>
<reference evidence="9" key="1">
    <citation type="submission" date="2022-10" db="EMBL/GenBank/DDBJ databases">
        <title>The complete genomes of actinobacterial strains from the NBC collection.</title>
        <authorList>
            <person name="Joergensen T.S."/>
            <person name="Alvarez Arevalo M."/>
            <person name="Sterndorff E.B."/>
            <person name="Faurdal D."/>
            <person name="Vuksanovic O."/>
            <person name="Mourched A.-S."/>
            <person name="Charusanti P."/>
            <person name="Shaw S."/>
            <person name="Blin K."/>
            <person name="Weber T."/>
        </authorList>
    </citation>
    <scope>NUCLEOTIDE SEQUENCE</scope>
    <source>
        <strain evidence="9">NBC_01482</strain>
    </source>
</reference>
<evidence type="ECO:0000313" key="10">
    <source>
        <dbReference type="Proteomes" id="UP001432062"/>
    </source>
</evidence>
<proteinExistence type="inferred from homology"/>
<dbReference type="Proteomes" id="UP001432062">
    <property type="component" value="Chromosome"/>
</dbReference>
<feature type="transmembrane region" description="Helical" evidence="7">
    <location>
        <begin position="319"/>
        <end position="348"/>
    </location>
</feature>
<feature type="transmembrane region" description="Helical" evidence="7">
    <location>
        <begin position="287"/>
        <end position="307"/>
    </location>
</feature>
<gene>
    <name evidence="9" type="ORF">OG563_08895</name>
</gene>
<comment type="subcellular location">
    <subcellularLocation>
        <location evidence="1">Cell membrane</location>
        <topology evidence="1">Multi-pass membrane protein</topology>
    </subcellularLocation>
</comment>
<organism evidence="9 10">
    <name type="scientific">Nocardia vinacea</name>
    <dbReference type="NCBI Taxonomy" id="96468"/>
    <lineage>
        <taxon>Bacteria</taxon>
        <taxon>Bacillati</taxon>
        <taxon>Actinomycetota</taxon>
        <taxon>Actinomycetes</taxon>
        <taxon>Mycobacteriales</taxon>
        <taxon>Nocardiaceae</taxon>
        <taxon>Nocardia</taxon>
    </lineage>
</organism>
<dbReference type="SUPFAM" id="SSF82866">
    <property type="entry name" value="Multidrug efflux transporter AcrB transmembrane domain"/>
    <property type="match status" value="2"/>
</dbReference>
<evidence type="ECO:0000256" key="5">
    <source>
        <dbReference type="ARBA" id="ARBA00022989"/>
    </source>
</evidence>
<feature type="transmembrane region" description="Helical" evidence="7">
    <location>
        <begin position="523"/>
        <end position="540"/>
    </location>
</feature>
<protein>
    <submittedName>
        <fullName evidence="9">MMPL family transporter</fullName>
    </submittedName>
</protein>
<feature type="transmembrane region" description="Helical" evidence="7">
    <location>
        <begin position="245"/>
        <end position="267"/>
    </location>
</feature>
<name>A0ABZ1Z2S2_9NOCA</name>
<feature type="transmembrane region" description="Helical" evidence="7">
    <location>
        <begin position="580"/>
        <end position="599"/>
    </location>
</feature>
<dbReference type="RefSeq" id="WP_329412637.1">
    <property type="nucleotide sequence ID" value="NZ_CP109441.1"/>
</dbReference>
<keyword evidence="10" id="KW-1185">Reference proteome</keyword>